<evidence type="ECO:0000259" key="25">
    <source>
        <dbReference type="PROSITE" id="PS52004"/>
    </source>
</evidence>
<dbReference type="SMART" id="SM00825">
    <property type="entry name" value="PKS_KS"/>
    <property type="match status" value="1"/>
</dbReference>
<evidence type="ECO:0000256" key="20">
    <source>
        <dbReference type="ARBA" id="ARBA00084020"/>
    </source>
</evidence>
<dbReference type="Pfam" id="PF00109">
    <property type="entry name" value="ketoacyl-synt"/>
    <property type="match status" value="1"/>
</dbReference>
<dbReference type="PROSITE" id="PS50075">
    <property type="entry name" value="CARRIER"/>
    <property type="match status" value="1"/>
</dbReference>
<evidence type="ECO:0000256" key="3">
    <source>
        <dbReference type="ARBA" id="ARBA00022450"/>
    </source>
</evidence>
<comment type="function">
    <text evidence="15">Part of the PpsABCDE complex involved in the biosynthesis of the lipid core common to phthiocerols and phenolphthiocerols by successive additions of malonyl-CoA or methylmalonyl-CoA extender units. PpsA can accept as substrate the activated forms of either icosanoyl (C20), docosanoyl (C22) or lignoceroyl (C24) groups from FadD26, or a (4-hydroxyphenyl)-C17 or (4-hydroxyphenyl)-C19 fatty acyl from FadD29. PpsA initiates the biosynthesis and extends its substrate using a malonyl-CoA extender unit. The PpsB and PpsC proteins add the second and third malonyl-CoA extender units. PpsD adds an (R)-methylmalonyl unit and PpsE adds a second (R)-methylmalonyl unit. The incorporation of the methylmalonyl units results in formation of two branched methyl groups in the elongated product.</text>
</comment>
<gene>
    <name evidence="27" type="ORF">FF36_02638</name>
</gene>
<dbReference type="InterPro" id="IPR029058">
    <property type="entry name" value="AB_hydrolase_fold"/>
</dbReference>
<dbReference type="InterPro" id="IPR020841">
    <property type="entry name" value="PKS_Beta-ketoAc_synthase_dom"/>
</dbReference>
<dbReference type="PROSITE" id="PS52019">
    <property type="entry name" value="PKS_MFAS_DH"/>
    <property type="match status" value="1"/>
</dbReference>
<dbReference type="Pfam" id="PF08659">
    <property type="entry name" value="KR"/>
    <property type="match status" value="1"/>
</dbReference>
<evidence type="ECO:0000256" key="13">
    <source>
        <dbReference type="ARBA" id="ARBA00052119"/>
    </source>
</evidence>
<dbReference type="CDD" id="cd08953">
    <property type="entry name" value="KR_2_SDR_x"/>
    <property type="match status" value="1"/>
</dbReference>
<dbReference type="InterPro" id="IPR014031">
    <property type="entry name" value="Ketoacyl_synth_C"/>
</dbReference>
<dbReference type="RefSeq" id="WP_052681085.1">
    <property type="nucleotide sequence ID" value="NZ_JYFN01000017.1"/>
</dbReference>
<sequence>MSDAAQDLEQVAIVGMAGRFPAAPDVDAFWTNLTQGRESIAVLSDEELLASGVDPALLELPNYVRAKGVLEDADLFDAGFFGFSPREAQLLDPQHRVFLECAWQAVESAVGDPRAFGGRIGVFAGASLNSYLLFNVMADPRAVESSAAYQTLLASDKDFLATRTSYKLDLRGPGITVQTACSTSLTAVHLACQSLLNGECDLALAGGVSVGVPLRGGYVYEPGGILSPDGHCRAFDEGAGGTVPGNGVGIVVLRRLSEAVENGDDVRAVIRGTAVNNDGSLKAGYTAPSVDGQTEVIAEALAVADVDPATIEYVETHGTGTALGDPIEIAALTRAFREHTQDTGFCAIGSVKSNVGHLDAAAGVTALIKATLALRNEAIPATLGCTAPSPGLELDKSPFFVNTRLRPWPRRATSPRRAGVSAFGIGGTNVHVVLEEAPGRAAAATEAHDPGQARAVRLLPISGRTPAALAANAGRLADHLAAHPDADLGDVAFTLANRRAFERRQAVVCRDVDDAVASLRRLHRTGGSDSATADGTEVPVAFLFPGQGAQYVDMARDLYRHEPLFAAELDRTARLFTGHLGADLRDLLFVPDDEPDAREAAARRLEQTAITQPVMFAVEYALARLWTAWGVRPAAMVGHSVGEYTAACLAGVFSLEDAVRLVAERGRLVQAMPAGAMLAVFLPERELTARLGDDLCVAAVNSTGLCVASGPAGAVDDLHRELTADGVACRRLRTSHAFHSPSMDDAVAPFVDLVRRVRLRAPQIPFCSNVTGTWITDREATSPEYWGAHLREAVRFGDALDVLLADPAMVMLEVGPGQSLGDFVRRHRAYDGRTVLGSLRHPKQRRDDRDHLRNGLGALWSTGVPVDWAAHYAGEDRRRVPLPGYAFQRQRYWIEAGTRQARAPGGRSSGVESSGAGFSGAGFSGVGWRRLPAPTEPAGQDDAAVWLVLGADLALGRELAERLEAEGRTVVRVSAGTGAEPRRDGGSWSLDPSRRDHHGALLRALTEVPAEREPKSVHIVHLWSLGHDPLDGPDAARPDPARFAAARALGFDGLLALAQGIDDARPAVPIAIDVLCRGVHSVTGEEALQPENATLLGLCTVIPQEVAGVTCRTLDVTGVDPRAPRQEAVLAVRTLLGRVAAADDDDEAVDEAVGELALRGRHWWVRGFDPARLGSGPARLRDGGVYLITGGLGGVGLALAEHIAGAVDGPVLGLLGRSSFPAQQQWVPWLDSHDEQDPTSVRIRRLRRLQELGATVRVLQADVTDLEQTVRAVRDLRTGFGALNGVVHAAGRPSVSMIAGKSREDADAVLAAKTRGTLVLDQALEQVLGRQEHPGECDFVLLCSSLTGLLGGPGQSDYAAANTFLDAYAEWKRQTTGAPFTSIGWDTWRGVGMAADLAARFGGDGGGPAGEPTGHPLLQRLVRRTDQARTYLTVLRTADSWILDDHRIMGHGLVPGTTYLELVRAAVAEQARGRIIELHDVLFLTPIIVPDGRRREIYTTVSAHEGGLRFTVRSLADTGTGPAWQEHASGLVSFHDADSEQARDAARVRDLDAIVRDLGATEVIETEEKIKRRFKLDLVEKGGRIEFAFGPRWRCLRRILVGDGRLLVTLALDEEFLPDLDDYGLHPALLDVAGASARIHARDVFYLPFTYRSLRVSAGLTGTVHCLVERRDAVDASGETLTCDFDILDPQGRSLVRITEFTIKRINDIDGLLGQIQRAVEQAEAEQDEAEQDGGAAGEDAVPGALRALGEGMSEADAVAAFARILTAPSLPAQLVVAHTDPASLRRLARSITPALLAREVERLVPIGGTHPRPDLDTPYVAAVTGPEEAVAGIWQEVLGIDRVGVHDDFFALGGHSLAAVQIGAKIQSRFGTELNLRTFFDTPTVAGTVAALAAAGPAKDAAQEGIRARSRDLPEDGETTDLGAPDGLDGLDDIDGLSDEEVEARLHALLAAETKRQGDTA</sequence>
<dbReference type="GO" id="GO:0031177">
    <property type="term" value="F:phosphopantetheine binding"/>
    <property type="evidence" value="ECO:0007669"/>
    <property type="project" value="InterPro"/>
</dbReference>
<dbReference type="CDD" id="cd00833">
    <property type="entry name" value="PKS"/>
    <property type="match status" value="1"/>
</dbReference>
<dbReference type="InterPro" id="IPR006162">
    <property type="entry name" value="Ppantetheine_attach_site"/>
</dbReference>
<feature type="active site" description="Proton acceptor; for dehydratase activity" evidence="21">
    <location>
        <position position="1446"/>
    </location>
</feature>
<keyword evidence="9" id="KW-0443">Lipid metabolism</keyword>
<keyword evidence="7" id="KW-0521">NADP</keyword>
<dbReference type="Gene3D" id="3.40.47.10">
    <property type="match status" value="1"/>
</dbReference>
<dbReference type="Gene3D" id="3.40.366.10">
    <property type="entry name" value="Malonyl-Coenzyme A Acyl Carrier Protein, domain 2"/>
    <property type="match status" value="1"/>
</dbReference>
<evidence type="ECO:0000313" key="28">
    <source>
        <dbReference type="Proteomes" id="UP000032545"/>
    </source>
</evidence>
<dbReference type="InterPro" id="IPR013968">
    <property type="entry name" value="PKS_KR"/>
</dbReference>
<dbReference type="Gene3D" id="3.10.129.110">
    <property type="entry name" value="Polyketide synthase dehydratase"/>
    <property type="match status" value="1"/>
</dbReference>
<reference evidence="27 28" key="2">
    <citation type="journal article" date="2016" name="Genome Announc.">
        <title>Permanent Draft Genome Sequences for Two Variants of Frankia sp. Strain CpI1, the First Frankia Strain Isolated from Root Nodules of Comptonia peregrina.</title>
        <authorList>
            <person name="Oshone R."/>
            <person name="Hurst S.G.IV."/>
            <person name="Abebe-Akele F."/>
            <person name="Simpson S."/>
            <person name="Morris K."/>
            <person name="Thomas W.K."/>
            <person name="Tisa L.S."/>
        </authorList>
    </citation>
    <scope>NUCLEOTIDE SEQUENCE [LARGE SCALE GENOMIC DNA]</scope>
    <source>
        <strain evidence="28">CpI1-S</strain>
    </source>
</reference>
<evidence type="ECO:0000256" key="22">
    <source>
        <dbReference type="SAM" id="Coils"/>
    </source>
</evidence>
<dbReference type="FunFam" id="3.40.47.10:FF:000042">
    <property type="entry name" value="Polyketide synthase Pks13"/>
    <property type="match status" value="1"/>
</dbReference>
<evidence type="ECO:0000256" key="17">
    <source>
        <dbReference type="ARBA" id="ARBA00073623"/>
    </source>
</evidence>
<dbReference type="OrthoDB" id="9778690at2"/>
<keyword evidence="8" id="KW-0560">Oxidoreductase</keyword>
<accession>A0A0D8BFV7</accession>
<name>A0A0D8BFV7_9ACTN</name>
<evidence type="ECO:0000313" key="27">
    <source>
        <dbReference type="EMBL" id="KJE23036.1"/>
    </source>
</evidence>
<feature type="coiled-coil region" evidence="22">
    <location>
        <begin position="1706"/>
        <end position="1733"/>
    </location>
</feature>
<dbReference type="GO" id="GO:0016491">
    <property type="term" value="F:oxidoreductase activity"/>
    <property type="evidence" value="ECO:0007669"/>
    <property type="project" value="UniProtKB-KW"/>
</dbReference>
<dbReference type="SUPFAM" id="SSF47336">
    <property type="entry name" value="ACP-like"/>
    <property type="match status" value="1"/>
</dbReference>
<comment type="catalytic activity">
    <reaction evidence="14">
        <text>icosanoyl-[(phenol)carboxyphthiodiolenone synthase] + 2 (S)-methylmalonyl-CoA + 3 malonyl-CoA + 5 NADPH + 10 H(+) = C32-carboxyphthiodiolenone-[(phenol)carboxyphthiodiolenone synthase] + 5 CO2 + 5 NADP(+) + 5 CoA + 2 H2O</text>
        <dbReference type="Rhea" id="RHEA:57748"/>
        <dbReference type="Rhea" id="RHEA-COMP:14985"/>
        <dbReference type="Rhea" id="RHEA-COMP:14986"/>
        <dbReference type="ChEBI" id="CHEBI:15377"/>
        <dbReference type="ChEBI" id="CHEBI:15378"/>
        <dbReference type="ChEBI" id="CHEBI:16526"/>
        <dbReference type="ChEBI" id="CHEBI:57287"/>
        <dbReference type="ChEBI" id="CHEBI:57327"/>
        <dbReference type="ChEBI" id="CHEBI:57384"/>
        <dbReference type="ChEBI" id="CHEBI:57783"/>
        <dbReference type="ChEBI" id="CHEBI:58349"/>
        <dbReference type="ChEBI" id="CHEBI:87848"/>
        <dbReference type="ChEBI" id="CHEBI:142236"/>
        <dbReference type="EC" id="2.3.1.292"/>
    </reaction>
</comment>
<dbReference type="Gene3D" id="3.40.50.1820">
    <property type="entry name" value="alpha/beta hydrolase"/>
    <property type="match status" value="1"/>
</dbReference>
<dbReference type="Pfam" id="PF21089">
    <property type="entry name" value="PKS_DH_N"/>
    <property type="match status" value="1"/>
</dbReference>
<dbReference type="SUPFAM" id="SSF52151">
    <property type="entry name" value="FabD/lysophospholipase-like"/>
    <property type="match status" value="1"/>
</dbReference>
<feature type="active site" description="Proton donor; for dehydratase activity" evidence="21">
    <location>
        <position position="1622"/>
    </location>
</feature>
<dbReference type="InterPro" id="IPR020806">
    <property type="entry name" value="PKS_PP-bd"/>
</dbReference>
<dbReference type="InterPro" id="IPR014043">
    <property type="entry name" value="Acyl_transferase_dom"/>
</dbReference>
<keyword evidence="10" id="KW-0511">Multifunctional enzyme</keyword>
<evidence type="ECO:0000256" key="4">
    <source>
        <dbReference type="ARBA" id="ARBA00022553"/>
    </source>
</evidence>
<comment type="catalytic activity">
    <reaction evidence="13">
        <text>docosanoyl-[(phenol)carboxyphthiodiolenone synthase] + 2 (S)-methylmalonyl-CoA + 3 malonyl-CoA + 5 NADPH + 10 H(+) = C34-carboxyphthiodiolenone-[(phenol)carboxyphthiodiolenone synthase] + 5 CO2 + 5 NADP(+) + 5 CoA + 2 H2O</text>
        <dbReference type="Rhea" id="RHEA:57752"/>
        <dbReference type="Rhea" id="RHEA-COMP:14987"/>
        <dbReference type="Rhea" id="RHEA-COMP:14988"/>
        <dbReference type="ChEBI" id="CHEBI:15377"/>
        <dbReference type="ChEBI" id="CHEBI:15378"/>
        <dbReference type="ChEBI" id="CHEBI:16526"/>
        <dbReference type="ChEBI" id="CHEBI:57287"/>
        <dbReference type="ChEBI" id="CHEBI:57327"/>
        <dbReference type="ChEBI" id="CHEBI:57384"/>
        <dbReference type="ChEBI" id="CHEBI:57783"/>
        <dbReference type="ChEBI" id="CHEBI:58349"/>
        <dbReference type="ChEBI" id="CHEBI:142237"/>
        <dbReference type="ChEBI" id="CHEBI:142238"/>
        <dbReference type="EC" id="2.3.1.292"/>
    </reaction>
</comment>
<dbReference type="PATRIC" id="fig|1502723.3.peg.1757"/>
<feature type="domain" description="PKS/mFAS DH" evidence="26">
    <location>
        <begin position="1415"/>
        <end position="1712"/>
    </location>
</feature>
<dbReference type="InterPro" id="IPR050091">
    <property type="entry name" value="PKS_NRPS_Biosynth_Enz"/>
</dbReference>
<dbReference type="PROSITE" id="PS00012">
    <property type="entry name" value="PHOSPHOPANTETHEINE"/>
    <property type="match status" value="1"/>
</dbReference>
<comment type="catalytic activity">
    <reaction evidence="12">
        <text>19-(4-hydroxyphenyl)nonadecanoyl-[(phenol)carboxyphthiodiolenone synthase] + 2 (S)-methylmalonyl-CoA + 3 malonyl-CoA + 5 NADPH + 10 H(+) = C37-(phenol)carboxyphthiodiolenone-[(phenol)carboxyphthiodiolenone synthase] + 5 CO2 + 5 NADP(+) + 5 CoA + 2 H2O</text>
        <dbReference type="Rhea" id="RHEA:57760"/>
        <dbReference type="Rhea" id="RHEA-COMP:14273"/>
        <dbReference type="Rhea" id="RHEA-COMP:14990"/>
        <dbReference type="ChEBI" id="CHEBI:15377"/>
        <dbReference type="ChEBI" id="CHEBI:15378"/>
        <dbReference type="ChEBI" id="CHEBI:16526"/>
        <dbReference type="ChEBI" id="CHEBI:57287"/>
        <dbReference type="ChEBI" id="CHEBI:57327"/>
        <dbReference type="ChEBI" id="CHEBI:57384"/>
        <dbReference type="ChEBI" id="CHEBI:57783"/>
        <dbReference type="ChEBI" id="CHEBI:58349"/>
        <dbReference type="ChEBI" id="CHEBI:133301"/>
        <dbReference type="ChEBI" id="CHEBI:142260"/>
        <dbReference type="EC" id="2.3.1.292"/>
    </reaction>
</comment>
<comment type="cofactor">
    <cofactor evidence="1">
        <name>NADP(+)</name>
        <dbReference type="ChEBI" id="CHEBI:58349"/>
    </cofactor>
</comment>
<dbReference type="InterPro" id="IPR042104">
    <property type="entry name" value="PKS_dehydratase_sf"/>
</dbReference>
<dbReference type="InterPro" id="IPR049551">
    <property type="entry name" value="PKS_DH_C"/>
</dbReference>
<dbReference type="InterPro" id="IPR036291">
    <property type="entry name" value="NAD(P)-bd_dom_sf"/>
</dbReference>
<dbReference type="InterPro" id="IPR016035">
    <property type="entry name" value="Acyl_Trfase/lysoPLipase"/>
</dbReference>
<dbReference type="GO" id="GO:0034081">
    <property type="term" value="C:polyketide synthase complex"/>
    <property type="evidence" value="ECO:0007669"/>
    <property type="project" value="UniProtKB-ARBA"/>
</dbReference>
<comment type="catalytic activity">
    <reaction evidence="11">
        <text>17-(4-hydroxyphenyl)heptadecanoyl-[(phenol)carboxyphthiodiolenone synthase] + 2 (S)-methylmalonyl-CoA + 3 malonyl-CoA + 5 NADPH + 10 H(+) = C35-(phenol)carboxyphthiodiolenone-[(phenol)carboxyphthiodiolenone synthase] + 5 CO2 + 5 NADP(+) + 5 CoA + 2 H2O</text>
        <dbReference type="Rhea" id="RHEA:57756"/>
        <dbReference type="Rhea" id="RHEA-COMP:14272"/>
        <dbReference type="Rhea" id="RHEA-COMP:14989"/>
        <dbReference type="ChEBI" id="CHEBI:15377"/>
        <dbReference type="ChEBI" id="CHEBI:15378"/>
        <dbReference type="ChEBI" id="CHEBI:16526"/>
        <dbReference type="ChEBI" id="CHEBI:57287"/>
        <dbReference type="ChEBI" id="CHEBI:57327"/>
        <dbReference type="ChEBI" id="CHEBI:57384"/>
        <dbReference type="ChEBI" id="CHEBI:57783"/>
        <dbReference type="ChEBI" id="CHEBI:58349"/>
        <dbReference type="ChEBI" id="CHEBI:133300"/>
        <dbReference type="ChEBI" id="CHEBI:142259"/>
        <dbReference type="EC" id="2.3.1.292"/>
    </reaction>
</comment>
<keyword evidence="6" id="KW-0276">Fatty acid metabolism</keyword>
<dbReference type="PROSITE" id="PS52004">
    <property type="entry name" value="KS3_2"/>
    <property type="match status" value="1"/>
</dbReference>
<dbReference type="InterPro" id="IPR001227">
    <property type="entry name" value="Ac_transferase_dom_sf"/>
</dbReference>
<evidence type="ECO:0000256" key="6">
    <source>
        <dbReference type="ARBA" id="ARBA00022832"/>
    </source>
</evidence>
<dbReference type="PANTHER" id="PTHR43775:SF37">
    <property type="entry name" value="SI:DKEY-61P9.11"/>
    <property type="match status" value="1"/>
</dbReference>
<dbReference type="InterPro" id="IPR016039">
    <property type="entry name" value="Thiolase-like"/>
</dbReference>
<evidence type="ECO:0000256" key="7">
    <source>
        <dbReference type="ARBA" id="ARBA00022857"/>
    </source>
</evidence>
<dbReference type="SUPFAM" id="SSF51735">
    <property type="entry name" value="NAD(P)-binding Rossmann-fold domains"/>
    <property type="match status" value="2"/>
</dbReference>
<evidence type="ECO:0000256" key="23">
    <source>
        <dbReference type="SAM" id="MobiDB-lite"/>
    </source>
</evidence>
<keyword evidence="4" id="KW-0597">Phosphoprotein</keyword>
<dbReference type="Gene3D" id="3.40.50.720">
    <property type="entry name" value="NAD(P)-binding Rossmann-like Domain"/>
    <property type="match status" value="1"/>
</dbReference>
<dbReference type="InterPro" id="IPR032821">
    <property type="entry name" value="PKS_assoc"/>
</dbReference>
<evidence type="ECO:0000256" key="14">
    <source>
        <dbReference type="ARBA" id="ARBA00052745"/>
    </source>
</evidence>
<evidence type="ECO:0000256" key="10">
    <source>
        <dbReference type="ARBA" id="ARBA00023268"/>
    </source>
</evidence>
<dbReference type="SUPFAM" id="SSF53901">
    <property type="entry name" value="Thiolase-like"/>
    <property type="match status" value="1"/>
</dbReference>
<proteinExistence type="predicted"/>
<reference evidence="28" key="1">
    <citation type="submission" date="2015-02" db="EMBL/GenBank/DDBJ databases">
        <title>Draft Genome of Frankia sp. CpI1-S.</title>
        <authorList>
            <person name="Oshone R.T."/>
            <person name="Ngom M."/>
            <person name="Ghodhbane-Gtari F."/>
            <person name="Gtari M."/>
            <person name="Morris K."/>
            <person name="Thomas K."/>
            <person name="Sen A."/>
            <person name="Tisa L.S."/>
        </authorList>
    </citation>
    <scope>NUCLEOTIDE SEQUENCE [LARGE SCALE GENOMIC DNA]</scope>
    <source>
        <strain evidence="28">CpI1-S</strain>
    </source>
</reference>
<evidence type="ECO:0000256" key="2">
    <source>
        <dbReference type="ARBA" id="ARBA00001957"/>
    </source>
</evidence>
<dbReference type="SMART" id="SM00826">
    <property type="entry name" value="PKS_DH"/>
    <property type="match status" value="1"/>
</dbReference>
<dbReference type="InterPro" id="IPR049900">
    <property type="entry name" value="PKS_mFAS_DH"/>
</dbReference>
<dbReference type="SUPFAM" id="SSF55048">
    <property type="entry name" value="Probable ACP-binding domain of malonyl-CoA ACP transacylase"/>
    <property type="match status" value="1"/>
</dbReference>
<evidence type="ECO:0000256" key="18">
    <source>
        <dbReference type="ARBA" id="ARBA00075053"/>
    </source>
</evidence>
<dbReference type="GO" id="GO:0071770">
    <property type="term" value="P:DIM/DIP cell wall layer assembly"/>
    <property type="evidence" value="ECO:0007669"/>
    <property type="project" value="TreeGrafter"/>
</dbReference>
<dbReference type="Gene3D" id="3.30.70.3290">
    <property type="match status" value="1"/>
</dbReference>
<dbReference type="Pfam" id="PF02801">
    <property type="entry name" value="Ketoacyl-synt_C"/>
    <property type="match status" value="1"/>
</dbReference>
<dbReference type="SMART" id="SM00827">
    <property type="entry name" value="PKS_AT"/>
    <property type="match status" value="1"/>
</dbReference>
<dbReference type="Pfam" id="PF16197">
    <property type="entry name" value="KAsynt_C_assoc"/>
    <property type="match status" value="1"/>
</dbReference>
<evidence type="ECO:0000256" key="15">
    <source>
        <dbReference type="ARBA" id="ARBA00058455"/>
    </source>
</evidence>
<evidence type="ECO:0000259" key="26">
    <source>
        <dbReference type="PROSITE" id="PS52019"/>
    </source>
</evidence>
<dbReference type="SMART" id="SM00823">
    <property type="entry name" value="PKS_PP"/>
    <property type="match status" value="1"/>
</dbReference>
<comment type="caution">
    <text evidence="27">The sequence shown here is derived from an EMBL/GenBank/DDBJ whole genome shotgun (WGS) entry which is preliminary data.</text>
</comment>
<dbReference type="InterPro" id="IPR014030">
    <property type="entry name" value="Ketoacyl_synth_N"/>
</dbReference>
<feature type="region of interest" description="N-terminal hotdog fold" evidence="21">
    <location>
        <begin position="1415"/>
        <end position="1539"/>
    </location>
</feature>
<feature type="region of interest" description="Disordered" evidence="23">
    <location>
        <begin position="974"/>
        <end position="994"/>
    </location>
</feature>
<evidence type="ECO:0000256" key="1">
    <source>
        <dbReference type="ARBA" id="ARBA00001937"/>
    </source>
</evidence>
<dbReference type="InterPro" id="IPR057326">
    <property type="entry name" value="KR_dom"/>
</dbReference>
<evidence type="ECO:0000259" key="24">
    <source>
        <dbReference type="PROSITE" id="PS50075"/>
    </source>
</evidence>
<feature type="domain" description="Ketosynthase family 3 (KS3)" evidence="25">
    <location>
        <begin position="8"/>
        <end position="436"/>
    </location>
</feature>
<keyword evidence="3" id="KW-0596">Phosphopantetheine</keyword>
<dbReference type="GO" id="GO:0005886">
    <property type="term" value="C:plasma membrane"/>
    <property type="evidence" value="ECO:0007669"/>
    <property type="project" value="TreeGrafter"/>
</dbReference>
<evidence type="ECO:0000256" key="11">
    <source>
        <dbReference type="ARBA" id="ARBA00050973"/>
    </source>
</evidence>
<evidence type="ECO:0000256" key="12">
    <source>
        <dbReference type="ARBA" id="ARBA00051971"/>
    </source>
</evidence>
<dbReference type="PANTHER" id="PTHR43775">
    <property type="entry name" value="FATTY ACID SYNTHASE"/>
    <property type="match status" value="1"/>
</dbReference>
<keyword evidence="28" id="KW-1185">Reference proteome</keyword>
<dbReference type="InterPro" id="IPR036736">
    <property type="entry name" value="ACP-like_sf"/>
</dbReference>
<evidence type="ECO:0000256" key="5">
    <source>
        <dbReference type="ARBA" id="ARBA00022679"/>
    </source>
</evidence>
<dbReference type="Pfam" id="PF00550">
    <property type="entry name" value="PP-binding"/>
    <property type="match status" value="1"/>
</dbReference>
<feature type="region of interest" description="C-terminal hotdog fold" evidence="21">
    <location>
        <begin position="1566"/>
        <end position="1712"/>
    </location>
</feature>
<dbReference type="GO" id="GO:0004312">
    <property type="term" value="F:fatty acid synthase activity"/>
    <property type="evidence" value="ECO:0007669"/>
    <property type="project" value="TreeGrafter"/>
</dbReference>
<dbReference type="Proteomes" id="UP000032545">
    <property type="component" value="Unassembled WGS sequence"/>
</dbReference>
<dbReference type="EC" id="2.3.1.292" evidence="16"/>
<dbReference type="InterPro" id="IPR016036">
    <property type="entry name" value="Malonyl_transacylase_ACP-bd"/>
</dbReference>
<dbReference type="EMBL" id="JYFN01000017">
    <property type="protein sequence ID" value="KJE23036.1"/>
    <property type="molecule type" value="Genomic_DNA"/>
</dbReference>
<feature type="region of interest" description="Disordered" evidence="23">
    <location>
        <begin position="1902"/>
        <end position="1936"/>
    </location>
</feature>
<dbReference type="InterPro" id="IPR020807">
    <property type="entry name" value="PKS_DH"/>
</dbReference>
<dbReference type="Pfam" id="PF14765">
    <property type="entry name" value="PS-DH"/>
    <property type="match status" value="1"/>
</dbReference>
<evidence type="ECO:0000256" key="8">
    <source>
        <dbReference type="ARBA" id="ARBA00023002"/>
    </source>
</evidence>
<organism evidence="27 28">
    <name type="scientific">Frankia torreyi</name>
    <dbReference type="NCBI Taxonomy" id="1856"/>
    <lineage>
        <taxon>Bacteria</taxon>
        <taxon>Bacillati</taxon>
        <taxon>Actinomycetota</taxon>
        <taxon>Actinomycetes</taxon>
        <taxon>Frankiales</taxon>
        <taxon>Frankiaceae</taxon>
        <taxon>Frankia</taxon>
    </lineage>
</organism>
<keyword evidence="5" id="KW-0808">Transferase</keyword>
<keyword evidence="22" id="KW-0175">Coiled coil</keyword>
<dbReference type="SMART" id="SM00822">
    <property type="entry name" value="PKS_KR"/>
    <property type="match status" value="1"/>
</dbReference>
<evidence type="ECO:0000256" key="9">
    <source>
        <dbReference type="ARBA" id="ARBA00023098"/>
    </source>
</evidence>
<evidence type="ECO:0000256" key="16">
    <source>
        <dbReference type="ARBA" id="ARBA00066974"/>
    </source>
</evidence>
<protein>
    <recommendedName>
        <fullName evidence="17">Phenolphthiocerol/phthiocerol polyketide synthase subunit E</fullName>
        <ecNumber evidence="16">2.3.1.292</ecNumber>
    </recommendedName>
    <alternativeName>
        <fullName evidence="19">(Phenol)carboxyphthiodiolenone synthase subunit E</fullName>
    </alternativeName>
    <alternativeName>
        <fullName evidence="20">Beta-ketoacyl-acyl-carrier-protein synthase I</fullName>
    </alternativeName>
    <alternativeName>
        <fullName evidence="18">Phthiocerol synthesis polyketide synthase type I PpsE</fullName>
    </alternativeName>
</protein>
<feature type="domain" description="Carrier" evidence="24">
    <location>
        <begin position="1822"/>
        <end position="1897"/>
    </location>
</feature>
<dbReference type="InterPro" id="IPR009081">
    <property type="entry name" value="PP-bd_ACP"/>
</dbReference>
<evidence type="ECO:0000256" key="19">
    <source>
        <dbReference type="ARBA" id="ARBA00078169"/>
    </source>
</evidence>
<comment type="cofactor">
    <cofactor evidence="2">
        <name>pantetheine 4'-phosphate</name>
        <dbReference type="ChEBI" id="CHEBI:47942"/>
    </cofactor>
</comment>
<dbReference type="InterPro" id="IPR049552">
    <property type="entry name" value="PKS_DH_N"/>
</dbReference>
<dbReference type="FunFam" id="1.10.1200.10:FF:000005">
    <property type="entry name" value="Nonribosomal peptide synthetase 1"/>
    <property type="match status" value="1"/>
</dbReference>
<dbReference type="Gene3D" id="3.30.70.250">
    <property type="entry name" value="Malonyl-CoA ACP transacylase, ACP-binding"/>
    <property type="match status" value="1"/>
</dbReference>
<dbReference type="GO" id="GO:0006633">
    <property type="term" value="P:fatty acid biosynthetic process"/>
    <property type="evidence" value="ECO:0007669"/>
    <property type="project" value="TreeGrafter"/>
</dbReference>
<dbReference type="Pfam" id="PF00698">
    <property type="entry name" value="Acyl_transf_1"/>
    <property type="match status" value="1"/>
</dbReference>
<evidence type="ECO:0000256" key="21">
    <source>
        <dbReference type="PROSITE-ProRule" id="PRU01363"/>
    </source>
</evidence>